<accession>A0ABX8E7W0</accession>
<evidence type="ECO:0000313" key="2">
    <source>
        <dbReference type="Proteomes" id="UP000677126"/>
    </source>
</evidence>
<gene>
    <name evidence="1" type="ORF">HT578_17565</name>
</gene>
<reference evidence="1 2" key="1">
    <citation type="journal article" date="2021" name="Int. J. Syst. Evol. Microbiol.">
        <title>Novosphingobium decolorationis sp. nov., an aniline blue-decolourizing bacterium isolated from East Pacific sediment.</title>
        <authorList>
            <person name="Chen X."/>
            <person name="Dong B."/>
            <person name="Chen T."/>
            <person name="Ren N."/>
            <person name="Wang J."/>
            <person name="Xu Y."/>
            <person name="Yang J."/>
            <person name="Zhu S."/>
            <person name="Chen J."/>
        </authorList>
    </citation>
    <scope>NUCLEOTIDE SEQUENCE [LARGE SCALE GENOMIC DNA]</scope>
    <source>
        <strain evidence="1 2">502str22</strain>
    </source>
</reference>
<protein>
    <submittedName>
        <fullName evidence="1">Uncharacterized protein</fullName>
    </submittedName>
</protein>
<name>A0ABX8E7W0_9SPHN</name>
<dbReference type="RefSeq" id="WP_213500906.1">
    <property type="nucleotide sequence ID" value="NZ_CP054856.1"/>
</dbReference>
<evidence type="ECO:0000313" key="1">
    <source>
        <dbReference type="EMBL" id="QVM85257.1"/>
    </source>
</evidence>
<keyword evidence="2" id="KW-1185">Reference proteome</keyword>
<sequence>MVDLVRSVTSIPFSERRYIAVLSDQEYDRRVGFTNKLKYGEIIVEAIPLILPGGPLVRVAGKFALDRIVQKANYSYSKGVSNAGGTVHLLPLREANLFKFLSGSAEVGRAYAVNPLCDNMYYSVDTYNDDMVDHKLSELERVLNALGATRYSISFQSEYSSSFDVSIDGQERKFFNRGAKAAFEAESRRARARRFERSGTSAGGEPTLPQDLVWLEREPSWEALVESRLHYGRKTFDLSVTLDRDLRMSAKVMADLKVLRLDMQAKVESRSSVTLYVSGEF</sequence>
<dbReference type="EMBL" id="CP054856">
    <property type="protein sequence ID" value="QVM85257.1"/>
    <property type="molecule type" value="Genomic_DNA"/>
</dbReference>
<organism evidence="1 2">
    <name type="scientific">Novosphingobium decolorationis</name>
    <dbReference type="NCBI Taxonomy" id="2698673"/>
    <lineage>
        <taxon>Bacteria</taxon>
        <taxon>Pseudomonadati</taxon>
        <taxon>Pseudomonadota</taxon>
        <taxon>Alphaproteobacteria</taxon>
        <taxon>Sphingomonadales</taxon>
        <taxon>Sphingomonadaceae</taxon>
        <taxon>Novosphingobium</taxon>
    </lineage>
</organism>
<dbReference type="Proteomes" id="UP000677126">
    <property type="component" value="Chromosome"/>
</dbReference>
<proteinExistence type="predicted"/>